<gene>
    <name evidence="1" type="ORF">PROFUN_16942</name>
</gene>
<reference evidence="1 2" key="1">
    <citation type="journal article" date="2018" name="Genome Biol. Evol.">
        <title>Multiple Roots of Fruiting Body Formation in Amoebozoa.</title>
        <authorList>
            <person name="Hillmann F."/>
            <person name="Forbes G."/>
            <person name="Novohradska S."/>
            <person name="Ferling I."/>
            <person name="Riege K."/>
            <person name="Groth M."/>
            <person name="Westermann M."/>
            <person name="Marz M."/>
            <person name="Spaller T."/>
            <person name="Winckler T."/>
            <person name="Schaap P."/>
            <person name="Glockner G."/>
        </authorList>
    </citation>
    <scope>NUCLEOTIDE SEQUENCE [LARGE SCALE GENOMIC DNA]</scope>
    <source>
        <strain evidence="1 2">Jena</strain>
    </source>
</reference>
<proteinExistence type="predicted"/>
<dbReference type="EMBL" id="MDYQ01000672">
    <property type="protein sequence ID" value="PRP73099.1"/>
    <property type="molecule type" value="Genomic_DNA"/>
</dbReference>
<comment type="caution">
    <text evidence="1">The sequence shown here is derived from an EMBL/GenBank/DDBJ whole genome shotgun (WGS) entry which is preliminary data.</text>
</comment>
<keyword evidence="2" id="KW-1185">Reference proteome</keyword>
<feature type="non-terminal residue" evidence="1">
    <location>
        <position position="1"/>
    </location>
</feature>
<dbReference type="InParanoid" id="A0A2P6MN19"/>
<accession>A0A2P6MN19</accession>
<protein>
    <submittedName>
        <fullName evidence="1">Uncharacterized protein</fullName>
    </submittedName>
</protein>
<sequence length="311" mass="35591">QIGGELMAIHILLDFRPAKALQIYSDGQVKINHSNVQYLDNKGSLVDFSSLVLRWSDHVTVYSSVFCEFPLTQRDEVLALKNDKVFIYFWVFLRVLRVHIGRSNGGVVKPSLLFECLAFALSVRVRRKPTTFFALRRKLGGTKRRNTNERHTHAERERPTNWPVQADLRGWIASYLNTEVGWMISNIILEFNLWTKFGRRSTEFVANKRSNESAADIEVQGVELPGLHGGVFSFFVRTNIAEKRRAPGLFSQFPRVEVRKLVVMPRALFGNSARKAIFHLGKNYLGYTVVYSLKILTHMGTYHNLGRAPGH</sequence>
<dbReference type="Proteomes" id="UP000241769">
    <property type="component" value="Unassembled WGS sequence"/>
</dbReference>
<evidence type="ECO:0000313" key="2">
    <source>
        <dbReference type="Proteomes" id="UP000241769"/>
    </source>
</evidence>
<dbReference type="AlphaFoldDB" id="A0A2P6MN19"/>
<name>A0A2P6MN19_9EUKA</name>
<evidence type="ECO:0000313" key="1">
    <source>
        <dbReference type="EMBL" id="PRP73099.1"/>
    </source>
</evidence>
<organism evidence="1 2">
    <name type="scientific">Planoprotostelium fungivorum</name>
    <dbReference type="NCBI Taxonomy" id="1890364"/>
    <lineage>
        <taxon>Eukaryota</taxon>
        <taxon>Amoebozoa</taxon>
        <taxon>Evosea</taxon>
        <taxon>Variosea</taxon>
        <taxon>Cavosteliida</taxon>
        <taxon>Cavosteliaceae</taxon>
        <taxon>Planoprotostelium</taxon>
    </lineage>
</organism>